<organism evidence="1 2">
    <name type="scientific">Clostridium botulinum</name>
    <dbReference type="NCBI Taxonomy" id="1491"/>
    <lineage>
        <taxon>Bacteria</taxon>
        <taxon>Bacillati</taxon>
        <taxon>Bacillota</taxon>
        <taxon>Clostridia</taxon>
        <taxon>Eubacteriales</taxon>
        <taxon>Clostridiaceae</taxon>
        <taxon>Clostridium</taxon>
    </lineage>
</organism>
<gene>
    <name evidence="1" type="ORF">EXM69_18760</name>
</gene>
<sequence length="61" mass="7177">MKDSIKLEIITEDRLGMVLDILNALYNENMDIKSLEVFPKKIYIKINKKSSYNKSMLIKKI</sequence>
<evidence type="ECO:0000313" key="1">
    <source>
        <dbReference type="EMBL" id="NEZ93924.1"/>
    </source>
</evidence>
<reference evidence="1 2" key="1">
    <citation type="submission" date="2019-02" db="EMBL/GenBank/DDBJ databases">
        <title>Genome sequencing of Clostridium botulinum clinical isolates.</title>
        <authorList>
            <person name="Brunt J."/>
            <person name="Van Vliet A.H.M."/>
            <person name="Stringer S.C."/>
            <person name="Grant K.A."/>
            <person name="Carter A.C."/>
            <person name="Peck M.W."/>
        </authorList>
    </citation>
    <scope>NUCLEOTIDE SEQUENCE [LARGE SCALE GENOMIC DNA]</scope>
    <source>
        <strain evidence="1 2">H142660711</strain>
    </source>
</reference>
<dbReference type="EMBL" id="SGKC01000059">
    <property type="protein sequence ID" value="NEZ93924.1"/>
    <property type="molecule type" value="Genomic_DNA"/>
</dbReference>
<dbReference type="Gene3D" id="3.30.70.260">
    <property type="match status" value="1"/>
</dbReference>
<name>A0A846I6G5_CLOBO</name>
<dbReference type="AlphaFoldDB" id="A0A846I6G5"/>
<evidence type="ECO:0008006" key="3">
    <source>
        <dbReference type="Google" id="ProtNLM"/>
    </source>
</evidence>
<evidence type="ECO:0000313" key="2">
    <source>
        <dbReference type="Proteomes" id="UP000473887"/>
    </source>
</evidence>
<dbReference type="SUPFAM" id="SSF55021">
    <property type="entry name" value="ACT-like"/>
    <property type="match status" value="1"/>
</dbReference>
<comment type="caution">
    <text evidence="1">The sequence shown here is derived from an EMBL/GenBank/DDBJ whole genome shotgun (WGS) entry which is preliminary data.</text>
</comment>
<dbReference type="InterPro" id="IPR045865">
    <property type="entry name" value="ACT-like_dom_sf"/>
</dbReference>
<protein>
    <recommendedName>
        <fullName evidence="3">ACT domain-containing protein</fullName>
    </recommendedName>
</protein>
<dbReference type="RefSeq" id="WP_003362936.1">
    <property type="nucleotide sequence ID" value="NZ_CP013707.1"/>
</dbReference>
<accession>A0A846I6G5</accession>
<dbReference type="Proteomes" id="UP000473887">
    <property type="component" value="Unassembled WGS sequence"/>
</dbReference>
<proteinExistence type="predicted"/>